<dbReference type="CDD" id="cd01108">
    <property type="entry name" value="HTH_CueR"/>
    <property type="match status" value="1"/>
</dbReference>
<sequence>MNIGQAAKASGISEKMIRYYESIGLIAPVGRTDAGYRVFSDKDIHTLRFIFRARSLGFSVEQMGNLLALWQDRHRASADVKAVAYAHIEELDNKIERLMSMRRTLQHLAEHCHGDHRPDCPIIGDLAGLADPLDAALSSEHPTSPESVRDTVSQS</sequence>
<dbReference type="GO" id="GO:0003700">
    <property type="term" value="F:DNA-binding transcription factor activity"/>
    <property type="evidence" value="ECO:0007669"/>
    <property type="project" value="InterPro"/>
</dbReference>
<dbReference type="OrthoDB" id="9808480at2"/>
<dbReference type="GO" id="GO:0005737">
    <property type="term" value="C:cytoplasm"/>
    <property type="evidence" value="ECO:0007669"/>
    <property type="project" value="UniProtKB-SubCell"/>
</dbReference>
<dbReference type="PANTHER" id="PTHR30204:SF94">
    <property type="entry name" value="HEAVY METAL-DEPENDENT TRANSCRIPTIONAL REGULATOR HI_0293-RELATED"/>
    <property type="match status" value="1"/>
</dbReference>
<dbReference type="GO" id="GO:0005507">
    <property type="term" value="F:copper ion binding"/>
    <property type="evidence" value="ECO:0007669"/>
    <property type="project" value="InterPro"/>
</dbReference>
<dbReference type="InterPro" id="IPR047057">
    <property type="entry name" value="MerR_fam"/>
</dbReference>
<organism evidence="7 8">
    <name type="scientific">Halomonas heilongjiangensis</name>
    <dbReference type="NCBI Taxonomy" id="1387883"/>
    <lineage>
        <taxon>Bacteria</taxon>
        <taxon>Pseudomonadati</taxon>
        <taxon>Pseudomonadota</taxon>
        <taxon>Gammaproteobacteria</taxon>
        <taxon>Oceanospirillales</taxon>
        <taxon>Halomonadaceae</taxon>
        <taxon>Halomonas</taxon>
    </lineage>
</organism>
<reference evidence="7 8" key="1">
    <citation type="submission" date="2018-01" db="EMBL/GenBank/DDBJ databases">
        <title>Halomonas endophytica sp. nov., isolated from storage liquid in the stems of Populus euphratica.</title>
        <authorList>
            <person name="Chen C."/>
        </authorList>
    </citation>
    <scope>NUCLEOTIDE SEQUENCE [LARGE SCALE GENOMIC DNA]</scope>
    <source>
        <strain evidence="7 8">DSM 26881</strain>
    </source>
</reference>
<dbReference type="Pfam" id="PF09278">
    <property type="entry name" value="MerR-DNA-bind"/>
    <property type="match status" value="1"/>
</dbReference>
<dbReference type="InterPro" id="IPR015358">
    <property type="entry name" value="Tscrpt_reg_MerR_DNA-bd"/>
</dbReference>
<dbReference type="InterPro" id="IPR009061">
    <property type="entry name" value="DNA-bd_dom_put_sf"/>
</dbReference>
<keyword evidence="8" id="KW-1185">Reference proteome</keyword>
<dbReference type="Pfam" id="PF00376">
    <property type="entry name" value="MerR"/>
    <property type="match status" value="1"/>
</dbReference>
<protein>
    <submittedName>
        <fullName evidence="7">Cu(I)-responsive transcriptional regulator</fullName>
    </submittedName>
</protein>
<proteinExistence type="predicted"/>
<dbReference type="PRINTS" id="PR00040">
    <property type="entry name" value="HTHMERR"/>
</dbReference>
<dbReference type="SMART" id="SM00422">
    <property type="entry name" value="HTH_MERR"/>
    <property type="match status" value="1"/>
</dbReference>
<dbReference type="RefSeq" id="WP_102630001.1">
    <property type="nucleotide sequence ID" value="NZ_PDOH01000039.1"/>
</dbReference>
<keyword evidence="4" id="KW-0238">DNA-binding</keyword>
<comment type="caution">
    <text evidence="7">The sequence shown here is derived from an EMBL/GenBank/DDBJ whole genome shotgun (WGS) entry which is preliminary data.</text>
</comment>
<dbReference type="SUPFAM" id="SSF46955">
    <property type="entry name" value="Putative DNA-binding domain"/>
    <property type="match status" value="1"/>
</dbReference>
<keyword evidence="3" id="KW-0805">Transcription regulation</keyword>
<evidence type="ECO:0000256" key="4">
    <source>
        <dbReference type="ARBA" id="ARBA00023125"/>
    </source>
</evidence>
<evidence type="ECO:0000256" key="3">
    <source>
        <dbReference type="ARBA" id="ARBA00023015"/>
    </source>
</evidence>
<evidence type="ECO:0000256" key="1">
    <source>
        <dbReference type="ARBA" id="ARBA00004496"/>
    </source>
</evidence>
<dbReference type="Gene3D" id="1.10.1660.10">
    <property type="match status" value="1"/>
</dbReference>
<comment type="subcellular location">
    <subcellularLocation>
        <location evidence="1">Cytoplasm</location>
    </subcellularLocation>
</comment>
<dbReference type="InterPro" id="IPR011789">
    <property type="entry name" value="CueR"/>
</dbReference>
<dbReference type="NCBIfam" id="TIGR02044">
    <property type="entry name" value="CueR"/>
    <property type="match status" value="1"/>
</dbReference>
<dbReference type="EMBL" id="PNRE01000104">
    <property type="protein sequence ID" value="PMR66958.1"/>
    <property type="molecule type" value="Genomic_DNA"/>
</dbReference>
<dbReference type="PROSITE" id="PS00552">
    <property type="entry name" value="HTH_MERR_1"/>
    <property type="match status" value="1"/>
</dbReference>
<evidence type="ECO:0000256" key="5">
    <source>
        <dbReference type="ARBA" id="ARBA00023163"/>
    </source>
</evidence>
<gene>
    <name evidence="7" type="primary">cueR</name>
    <name evidence="7" type="ORF">C1H66_22000</name>
</gene>
<dbReference type="GO" id="GO:0003677">
    <property type="term" value="F:DNA binding"/>
    <property type="evidence" value="ECO:0007669"/>
    <property type="project" value="UniProtKB-KW"/>
</dbReference>
<dbReference type="PROSITE" id="PS50937">
    <property type="entry name" value="HTH_MERR_2"/>
    <property type="match status" value="1"/>
</dbReference>
<dbReference type="PANTHER" id="PTHR30204">
    <property type="entry name" value="REDOX-CYCLING DRUG-SENSING TRANSCRIPTIONAL ACTIVATOR SOXR"/>
    <property type="match status" value="1"/>
</dbReference>
<feature type="domain" description="HTH merR-type" evidence="6">
    <location>
        <begin position="1"/>
        <end position="69"/>
    </location>
</feature>
<name>A0A2N7TFK6_9GAMM</name>
<dbReference type="Proteomes" id="UP000235346">
    <property type="component" value="Unassembled WGS sequence"/>
</dbReference>
<evidence type="ECO:0000256" key="2">
    <source>
        <dbReference type="ARBA" id="ARBA00022490"/>
    </source>
</evidence>
<accession>A0A2N7TFK6</accession>
<keyword evidence="2" id="KW-0963">Cytoplasm</keyword>
<dbReference type="AlphaFoldDB" id="A0A2N7TFK6"/>
<dbReference type="GO" id="GO:0045893">
    <property type="term" value="P:positive regulation of DNA-templated transcription"/>
    <property type="evidence" value="ECO:0007669"/>
    <property type="project" value="InterPro"/>
</dbReference>
<evidence type="ECO:0000313" key="7">
    <source>
        <dbReference type="EMBL" id="PMR66958.1"/>
    </source>
</evidence>
<evidence type="ECO:0000313" key="8">
    <source>
        <dbReference type="Proteomes" id="UP000235346"/>
    </source>
</evidence>
<keyword evidence="5" id="KW-0804">Transcription</keyword>
<dbReference type="InterPro" id="IPR000551">
    <property type="entry name" value="MerR-type_HTH_dom"/>
</dbReference>
<evidence type="ECO:0000259" key="6">
    <source>
        <dbReference type="PROSITE" id="PS50937"/>
    </source>
</evidence>